<evidence type="ECO:0000256" key="2">
    <source>
        <dbReference type="ARBA" id="ARBA00023125"/>
    </source>
</evidence>
<dbReference type="SUPFAM" id="SSF46785">
    <property type="entry name" value="Winged helix' DNA-binding domain"/>
    <property type="match status" value="1"/>
</dbReference>
<organism evidence="5 6">
    <name type="scientific">Thermobacillus xylanilyticus</name>
    <dbReference type="NCBI Taxonomy" id="76633"/>
    <lineage>
        <taxon>Bacteria</taxon>
        <taxon>Bacillati</taxon>
        <taxon>Bacillota</taxon>
        <taxon>Bacilli</taxon>
        <taxon>Bacillales</taxon>
        <taxon>Paenibacillaceae</taxon>
        <taxon>Thermobacillus</taxon>
    </lineage>
</organism>
<dbReference type="Pfam" id="PF01638">
    <property type="entry name" value="HxlR"/>
    <property type="match status" value="1"/>
</dbReference>
<dbReference type="EMBL" id="CAJRAY010000012">
    <property type="protein sequence ID" value="CAG5078828.1"/>
    <property type="molecule type" value="Genomic_DNA"/>
</dbReference>
<gene>
    <name evidence="5" type="primary">txxe 201-yybR</name>
    <name evidence="5" type="ORF">TXXE_02575</name>
</gene>
<accession>A0ABM8V101</accession>
<dbReference type="PANTHER" id="PTHR33204:SF29">
    <property type="entry name" value="TRANSCRIPTIONAL REGULATOR"/>
    <property type="match status" value="1"/>
</dbReference>
<keyword evidence="3" id="KW-0804">Transcription</keyword>
<dbReference type="Gene3D" id="1.10.10.10">
    <property type="entry name" value="Winged helix-like DNA-binding domain superfamily/Winged helix DNA-binding domain"/>
    <property type="match status" value="1"/>
</dbReference>
<dbReference type="PROSITE" id="PS51118">
    <property type="entry name" value="HTH_HXLR"/>
    <property type="match status" value="1"/>
</dbReference>
<evidence type="ECO:0000313" key="5">
    <source>
        <dbReference type="EMBL" id="CAG5078828.1"/>
    </source>
</evidence>
<evidence type="ECO:0000256" key="3">
    <source>
        <dbReference type="ARBA" id="ARBA00023163"/>
    </source>
</evidence>
<protein>
    <submittedName>
        <fullName evidence="5">HTH-type transcriptional regulator yybR</fullName>
    </submittedName>
</protein>
<reference evidence="5 6" key="1">
    <citation type="submission" date="2021-04" db="EMBL/GenBank/DDBJ databases">
        <authorList>
            <person name="Rakotoarivonina H."/>
        </authorList>
    </citation>
    <scope>NUCLEOTIDE SEQUENCE [LARGE SCALE GENOMIC DNA]</scope>
    <source>
        <strain evidence="5 6">XE</strain>
    </source>
</reference>
<dbReference type="InterPro" id="IPR036390">
    <property type="entry name" value="WH_DNA-bd_sf"/>
</dbReference>
<dbReference type="PANTHER" id="PTHR33204">
    <property type="entry name" value="TRANSCRIPTIONAL REGULATOR, MARR FAMILY"/>
    <property type="match status" value="1"/>
</dbReference>
<keyword evidence="1" id="KW-0805">Transcription regulation</keyword>
<evidence type="ECO:0000256" key="1">
    <source>
        <dbReference type="ARBA" id="ARBA00023015"/>
    </source>
</evidence>
<dbReference type="InterPro" id="IPR036388">
    <property type="entry name" value="WH-like_DNA-bd_sf"/>
</dbReference>
<dbReference type="Proteomes" id="UP000681526">
    <property type="component" value="Unassembled WGS sequence"/>
</dbReference>
<keyword evidence="2" id="KW-0238">DNA-binding</keyword>
<name>A0ABM8V101_THEXY</name>
<proteinExistence type="predicted"/>
<feature type="domain" description="HTH hxlR-type" evidence="4">
    <location>
        <begin position="12"/>
        <end position="110"/>
    </location>
</feature>
<sequence length="121" mass="13760">MGAGEGTELDFCPVEETLSVIGGKWKVVILWRLVGGTRRFNELLRSIPNITRKMLTEQLRELEQDNLIIRTVYHQVPPKVEYALSEYGRTFIPVMEAMAGWGIAHRSRKEAEQTQNGITST</sequence>
<keyword evidence="6" id="KW-1185">Reference proteome</keyword>
<comment type="caution">
    <text evidence="5">The sequence shown here is derived from an EMBL/GenBank/DDBJ whole genome shotgun (WGS) entry which is preliminary data.</text>
</comment>
<evidence type="ECO:0000259" key="4">
    <source>
        <dbReference type="PROSITE" id="PS51118"/>
    </source>
</evidence>
<dbReference type="InterPro" id="IPR002577">
    <property type="entry name" value="HTH_HxlR"/>
</dbReference>
<evidence type="ECO:0000313" key="6">
    <source>
        <dbReference type="Proteomes" id="UP000681526"/>
    </source>
</evidence>